<accession>A0A381T8B8</accession>
<feature type="region of interest" description="Disordered" evidence="4">
    <location>
        <begin position="63"/>
        <end position="87"/>
    </location>
</feature>
<evidence type="ECO:0000313" key="5">
    <source>
        <dbReference type="EMBL" id="SVA12412.1"/>
    </source>
</evidence>
<evidence type="ECO:0000256" key="2">
    <source>
        <dbReference type="ARBA" id="ARBA00022722"/>
    </source>
</evidence>
<dbReference type="NCBIfam" id="NF002140">
    <property type="entry name" value="PRK00977.1-4"/>
    <property type="match status" value="1"/>
</dbReference>
<evidence type="ECO:0000256" key="3">
    <source>
        <dbReference type="ARBA" id="ARBA00022801"/>
    </source>
</evidence>
<gene>
    <name evidence="5" type="ORF">METZ01_LOCUS65266</name>
</gene>
<keyword evidence="1" id="KW-0963">Cytoplasm</keyword>
<evidence type="ECO:0000256" key="4">
    <source>
        <dbReference type="SAM" id="MobiDB-lite"/>
    </source>
</evidence>
<dbReference type="GO" id="GO:0005829">
    <property type="term" value="C:cytosol"/>
    <property type="evidence" value="ECO:0007669"/>
    <property type="project" value="TreeGrafter"/>
</dbReference>
<dbReference type="Gene3D" id="1.10.287.1040">
    <property type="entry name" value="Exonuclease VII, small subunit"/>
    <property type="match status" value="1"/>
</dbReference>
<dbReference type="PANTHER" id="PTHR34137:SF1">
    <property type="entry name" value="EXODEOXYRIBONUCLEASE 7 SMALL SUBUNIT"/>
    <property type="match status" value="1"/>
</dbReference>
<proteinExistence type="inferred from homology"/>
<reference evidence="5" key="1">
    <citation type="submission" date="2018-05" db="EMBL/GenBank/DDBJ databases">
        <authorList>
            <person name="Lanie J.A."/>
            <person name="Ng W.-L."/>
            <person name="Kazmierczak K.M."/>
            <person name="Andrzejewski T.M."/>
            <person name="Davidsen T.M."/>
            <person name="Wayne K.J."/>
            <person name="Tettelin H."/>
            <person name="Glass J.I."/>
            <person name="Rusch D."/>
            <person name="Podicherti R."/>
            <person name="Tsui H.-C.T."/>
            <person name="Winkler M.E."/>
        </authorList>
    </citation>
    <scope>NUCLEOTIDE SEQUENCE</scope>
</reference>
<protein>
    <submittedName>
        <fullName evidence="5">Uncharacterized protein</fullName>
    </submittedName>
</protein>
<sequence length="87" mass="9677">MSSKTKIKDFESAISELETIVGTLEEGDLSLDKSLELFERGVQLSRFCHQRLEEAEKKIEVLNEQGELSDATDSLNTSDSDADEPAQ</sequence>
<dbReference type="InterPro" id="IPR003761">
    <property type="entry name" value="Exonuc_VII_S"/>
</dbReference>
<dbReference type="GO" id="GO:0008855">
    <property type="term" value="F:exodeoxyribonuclease VII activity"/>
    <property type="evidence" value="ECO:0007669"/>
    <property type="project" value="InterPro"/>
</dbReference>
<dbReference type="InterPro" id="IPR037004">
    <property type="entry name" value="Exonuc_VII_ssu_sf"/>
</dbReference>
<dbReference type="PANTHER" id="PTHR34137">
    <property type="entry name" value="EXODEOXYRIBONUCLEASE 7 SMALL SUBUNIT"/>
    <property type="match status" value="1"/>
</dbReference>
<dbReference type="HAMAP" id="MF_00337">
    <property type="entry name" value="Exonuc_7_S"/>
    <property type="match status" value="1"/>
</dbReference>
<evidence type="ECO:0000256" key="1">
    <source>
        <dbReference type="ARBA" id="ARBA00022490"/>
    </source>
</evidence>
<keyword evidence="2" id="KW-0540">Nuclease</keyword>
<dbReference type="NCBIfam" id="TIGR01280">
    <property type="entry name" value="xseB"/>
    <property type="match status" value="1"/>
</dbReference>
<dbReference type="GO" id="GO:0009318">
    <property type="term" value="C:exodeoxyribonuclease VII complex"/>
    <property type="evidence" value="ECO:0007669"/>
    <property type="project" value="InterPro"/>
</dbReference>
<dbReference type="Pfam" id="PF02609">
    <property type="entry name" value="Exonuc_VII_S"/>
    <property type="match status" value="1"/>
</dbReference>
<dbReference type="SUPFAM" id="SSF116842">
    <property type="entry name" value="XseB-like"/>
    <property type="match status" value="1"/>
</dbReference>
<dbReference type="AlphaFoldDB" id="A0A381T8B8"/>
<dbReference type="GO" id="GO:0006308">
    <property type="term" value="P:DNA catabolic process"/>
    <property type="evidence" value="ECO:0007669"/>
    <property type="project" value="InterPro"/>
</dbReference>
<dbReference type="EMBL" id="UINC01004180">
    <property type="protein sequence ID" value="SVA12412.1"/>
    <property type="molecule type" value="Genomic_DNA"/>
</dbReference>
<organism evidence="5">
    <name type="scientific">marine metagenome</name>
    <dbReference type="NCBI Taxonomy" id="408172"/>
    <lineage>
        <taxon>unclassified sequences</taxon>
        <taxon>metagenomes</taxon>
        <taxon>ecological metagenomes</taxon>
    </lineage>
</organism>
<keyword evidence="3" id="KW-0378">Hydrolase</keyword>
<name>A0A381T8B8_9ZZZZ</name>